<evidence type="ECO:0000313" key="2">
    <source>
        <dbReference type="EMBL" id="PJA32528.1"/>
    </source>
</evidence>
<sequence length="199" mass="23083">MITVVSIGIRYYYAATQELWIDEVLVLQIAHENDWKQTALVEHWDKSHPPLLHLYTKVLLKFISYDDKIALRFLSFFLGGLATIPLMRYIKVTHKSATAAILGGILFAINPTITANSFSLRPYGVIIFLFLIFLASTRNLDLHSDVKKYQKMILINIIIIFSFFWDYSSIWFLLPFAVITVIKVKSKVYPFVYTQNRLV</sequence>
<name>A0A2M7WR89_9BACT</name>
<reference evidence="3" key="1">
    <citation type="submission" date="2017-09" db="EMBL/GenBank/DDBJ databases">
        <title>Depth-based differentiation of microbial function through sediment-hosted aquifers and enrichment of novel symbionts in the deep terrestrial subsurface.</title>
        <authorList>
            <person name="Probst A.J."/>
            <person name="Ladd B."/>
            <person name="Jarett J.K."/>
            <person name="Geller-Mcgrath D.E."/>
            <person name="Sieber C.M.K."/>
            <person name="Emerson J.B."/>
            <person name="Anantharaman K."/>
            <person name="Thomas B.C."/>
            <person name="Malmstrom R."/>
            <person name="Stieglmeier M."/>
            <person name="Klingl A."/>
            <person name="Woyke T."/>
            <person name="Ryan C.M."/>
            <person name="Banfield J.F."/>
        </authorList>
    </citation>
    <scope>NUCLEOTIDE SEQUENCE [LARGE SCALE GENOMIC DNA]</scope>
</reference>
<accession>A0A2M7WR89</accession>
<keyword evidence="1" id="KW-0812">Transmembrane</keyword>
<gene>
    <name evidence="2" type="ORF">CO185_02605</name>
</gene>
<keyword evidence="1" id="KW-1133">Transmembrane helix</keyword>
<comment type="caution">
    <text evidence="2">The sequence shown here is derived from an EMBL/GenBank/DDBJ whole genome shotgun (WGS) entry which is preliminary data.</text>
</comment>
<keyword evidence="1" id="KW-0472">Membrane</keyword>
<organism evidence="2 3">
    <name type="scientific">Candidatus Zambryskibacteria bacterium CG_4_9_14_3_um_filter_42_15</name>
    <dbReference type="NCBI Taxonomy" id="1975112"/>
    <lineage>
        <taxon>Bacteria</taxon>
        <taxon>Candidatus Zambryskiibacteriota</taxon>
    </lineage>
</organism>
<feature type="transmembrane region" description="Helical" evidence="1">
    <location>
        <begin position="120"/>
        <end position="140"/>
    </location>
</feature>
<dbReference type="EMBL" id="PFXF01000031">
    <property type="protein sequence ID" value="PJA32528.1"/>
    <property type="molecule type" value="Genomic_DNA"/>
</dbReference>
<dbReference type="Proteomes" id="UP000230758">
    <property type="component" value="Unassembled WGS sequence"/>
</dbReference>
<evidence type="ECO:0000256" key="1">
    <source>
        <dbReference type="SAM" id="Phobius"/>
    </source>
</evidence>
<feature type="transmembrane region" description="Helical" evidence="1">
    <location>
        <begin position="97"/>
        <end position="114"/>
    </location>
</feature>
<protein>
    <recommendedName>
        <fullName evidence="4">Glycosyltransferase RgtA/B/C/D-like domain-containing protein</fullName>
    </recommendedName>
</protein>
<evidence type="ECO:0008006" key="4">
    <source>
        <dbReference type="Google" id="ProtNLM"/>
    </source>
</evidence>
<proteinExistence type="predicted"/>
<dbReference type="AlphaFoldDB" id="A0A2M7WR89"/>
<feature type="transmembrane region" description="Helical" evidence="1">
    <location>
        <begin position="69"/>
        <end position="90"/>
    </location>
</feature>
<evidence type="ECO:0000313" key="3">
    <source>
        <dbReference type="Proteomes" id="UP000230758"/>
    </source>
</evidence>
<feature type="transmembrane region" description="Helical" evidence="1">
    <location>
        <begin position="152"/>
        <end position="182"/>
    </location>
</feature>